<evidence type="ECO:0000313" key="11">
    <source>
        <dbReference type="Proteomes" id="UP001138540"/>
    </source>
</evidence>
<evidence type="ECO:0000256" key="5">
    <source>
        <dbReference type="ARBA" id="ARBA00022519"/>
    </source>
</evidence>
<comment type="caution">
    <text evidence="10">The sequence shown here is derived from an EMBL/GenBank/DDBJ whole genome shotgun (WGS) entry which is preliminary data.</text>
</comment>
<proteinExistence type="inferred from homology"/>
<reference evidence="10 11" key="1">
    <citation type="submission" date="2020-08" db="EMBL/GenBank/DDBJ databases">
        <title>Exploring microbial biodiversity for novel pathways involved in the catabolism of aromatic compounds derived from lignin.</title>
        <authorList>
            <person name="Elkins J."/>
        </authorList>
    </citation>
    <scope>NUCLEOTIDE SEQUENCE [LARGE SCALE GENOMIC DNA]</scope>
    <source>
        <strain evidence="10 11">B1D3A</strain>
    </source>
</reference>
<keyword evidence="9" id="KW-0472">Membrane</keyword>
<evidence type="ECO:0000256" key="4">
    <source>
        <dbReference type="ARBA" id="ARBA00022475"/>
    </source>
</evidence>
<evidence type="ECO:0000256" key="7">
    <source>
        <dbReference type="ARBA" id="ARBA00022927"/>
    </source>
</evidence>
<evidence type="ECO:0000313" key="10">
    <source>
        <dbReference type="EMBL" id="MBB5985414.1"/>
    </source>
</evidence>
<dbReference type="InterPro" id="IPR023229">
    <property type="entry name" value="T2SS_M_periplasmic_sf"/>
</dbReference>
<evidence type="ECO:0000256" key="8">
    <source>
        <dbReference type="ARBA" id="ARBA00022989"/>
    </source>
</evidence>
<accession>A0ABR6NDQ9</accession>
<keyword evidence="5" id="KW-0997">Cell inner membrane</keyword>
<protein>
    <submittedName>
        <fullName evidence="10">General secretion pathway protein M</fullName>
    </submittedName>
</protein>
<organism evidence="10 11">
    <name type="scientific">Sphingobium lignivorans</name>
    <dbReference type="NCBI Taxonomy" id="2735886"/>
    <lineage>
        <taxon>Bacteria</taxon>
        <taxon>Pseudomonadati</taxon>
        <taxon>Pseudomonadota</taxon>
        <taxon>Alphaproteobacteria</taxon>
        <taxon>Sphingomonadales</taxon>
        <taxon>Sphingomonadaceae</taxon>
        <taxon>Sphingobium</taxon>
    </lineage>
</organism>
<keyword evidence="4" id="KW-1003">Cell membrane</keyword>
<dbReference type="SUPFAM" id="SSF103054">
    <property type="entry name" value="General secretion pathway protein M, EpsM"/>
    <property type="match status" value="1"/>
</dbReference>
<dbReference type="EMBL" id="JACHKA010000001">
    <property type="protein sequence ID" value="MBB5985414.1"/>
    <property type="molecule type" value="Genomic_DNA"/>
</dbReference>
<comment type="similarity">
    <text evidence="2">Belongs to the GSP M family.</text>
</comment>
<keyword evidence="3" id="KW-0813">Transport</keyword>
<keyword evidence="7" id="KW-0653">Protein transport</keyword>
<comment type="subcellular location">
    <subcellularLocation>
        <location evidence="1">Cell inner membrane</location>
        <topology evidence="1">Single-pass membrane protein</topology>
    </subcellularLocation>
</comment>
<name>A0ABR6NDQ9_9SPHN</name>
<evidence type="ECO:0000256" key="2">
    <source>
        <dbReference type="ARBA" id="ARBA00010637"/>
    </source>
</evidence>
<dbReference type="Pfam" id="PF04612">
    <property type="entry name" value="T2SSM"/>
    <property type="match status" value="1"/>
</dbReference>
<dbReference type="Proteomes" id="UP001138540">
    <property type="component" value="Unassembled WGS sequence"/>
</dbReference>
<dbReference type="Gene3D" id="3.30.1360.100">
    <property type="entry name" value="General secretion pathway protein M, EpsM"/>
    <property type="match status" value="1"/>
</dbReference>
<keyword evidence="8" id="KW-1133">Transmembrane helix</keyword>
<dbReference type="InterPro" id="IPR007690">
    <property type="entry name" value="T2SS_GspM"/>
</dbReference>
<evidence type="ECO:0000256" key="1">
    <source>
        <dbReference type="ARBA" id="ARBA00004377"/>
    </source>
</evidence>
<keyword evidence="11" id="KW-1185">Reference proteome</keyword>
<sequence>MLQAMRAWWANHSEREQRFMVVLGVIAFVIFLWLGVLRPIGGALSAGWERQRLALDRYASVRDKVAELRQRPAERQQADRVPLDQLVGQSAAEAGFTLDRATLQGEGRMSINMGSARVGPLLQWISTLEQAGVMVQTISIVPGAAEGTVAVQAVLEEIRP</sequence>
<evidence type="ECO:0000256" key="3">
    <source>
        <dbReference type="ARBA" id="ARBA00022448"/>
    </source>
</evidence>
<evidence type="ECO:0000256" key="6">
    <source>
        <dbReference type="ARBA" id="ARBA00022692"/>
    </source>
</evidence>
<dbReference type="RefSeq" id="WP_014075710.1">
    <property type="nucleotide sequence ID" value="NZ_JACHKA010000001.1"/>
</dbReference>
<gene>
    <name evidence="10" type="ORF">HNP60_001388</name>
</gene>
<evidence type="ECO:0000256" key="9">
    <source>
        <dbReference type="ARBA" id="ARBA00023136"/>
    </source>
</evidence>
<keyword evidence="6" id="KW-0812">Transmembrane</keyword>